<organism evidence="1 2">
    <name type="scientific">Bifidobacterium castoris</name>
    <dbReference type="NCBI Taxonomy" id="2306972"/>
    <lineage>
        <taxon>Bacteria</taxon>
        <taxon>Bacillati</taxon>
        <taxon>Actinomycetota</taxon>
        <taxon>Actinomycetes</taxon>
        <taxon>Bifidobacteriales</taxon>
        <taxon>Bifidobacteriaceae</taxon>
        <taxon>Bifidobacterium</taxon>
    </lineage>
</organism>
<reference evidence="1 2" key="1">
    <citation type="submission" date="2018-09" db="EMBL/GenBank/DDBJ databases">
        <title>Characterization of the phylogenetic diversity of five novel species belonging to the genus Bifidobacterium.</title>
        <authorList>
            <person name="Lugli G.A."/>
            <person name="Duranti S."/>
            <person name="Milani C."/>
        </authorList>
    </citation>
    <scope>NUCLEOTIDE SEQUENCE [LARGE SCALE GENOMIC DNA]</scope>
    <source>
        <strain evidence="1 2">2020B</strain>
    </source>
</reference>
<evidence type="ECO:0008006" key="3">
    <source>
        <dbReference type="Google" id="ProtNLM"/>
    </source>
</evidence>
<protein>
    <recommendedName>
        <fullName evidence="3">PhnA protein</fullName>
    </recommendedName>
</protein>
<name>A0A430F5A0_9BIFI</name>
<keyword evidence="2" id="KW-1185">Reference proteome</keyword>
<comment type="caution">
    <text evidence="1">The sequence shown here is derived from an EMBL/GenBank/DDBJ whole genome shotgun (WGS) entry which is preliminary data.</text>
</comment>
<evidence type="ECO:0000313" key="2">
    <source>
        <dbReference type="Proteomes" id="UP000288052"/>
    </source>
</evidence>
<accession>A0A430F5A0</accession>
<dbReference type="Proteomes" id="UP000288052">
    <property type="component" value="Unassembled WGS sequence"/>
</dbReference>
<dbReference type="OrthoDB" id="3234149at2"/>
<sequence>MQPDADRFHKDLHELREETITLAALADRRIHVTRPTGPASTSVAPTPISLPAHDLLRRLDDTVRHIAIGAGLRFGRDTDLHDLLKGLDRPAPCATLAARADAWACLRLIGETLWQVRQMTDPEPTRRYVGICVRCGSPAWAPETQPADSDYRCPECGHLSRLADIIEAHQLRLLTSGAVDTTKGLRRLLASCGIHIKAGTIRQWAHRGKLKPAGHDDTGAPVYALADVLRLHRASA</sequence>
<proteinExistence type="predicted"/>
<dbReference type="AlphaFoldDB" id="A0A430F5A0"/>
<dbReference type="EMBL" id="QXGI01000008">
    <property type="protein sequence ID" value="RSX46104.1"/>
    <property type="molecule type" value="Genomic_DNA"/>
</dbReference>
<dbReference type="RefSeq" id="WP_126032661.1">
    <property type="nucleotide sequence ID" value="NZ_QXGI01000008.1"/>
</dbReference>
<gene>
    <name evidence="1" type="ORF">D2E22_1676</name>
</gene>
<evidence type="ECO:0000313" key="1">
    <source>
        <dbReference type="EMBL" id="RSX46104.1"/>
    </source>
</evidence>